<keyword evidence="2" id="KW-1185">Reference proteome</keyword>
<evidence type="ECO:0000313" key="2">
    <source>
        <dbReference type="Proteomes" id="UP000318483"/>
    </source>
</evidence>
<organism evidence="1 2">
    <name type="scientific">Qingshengfaniella alkalisoli</name>
    <dbReference type="NCBI Taxonomy" id="2599296"/>
    <lineage>
        <taxon>Bacteria</taxon>
        <taxon>Pseudomonadati</taxon>
        <taxon>Pseudomonadota</taxon>
        <taxon>Alphaproteobacteria</taxon>
        <taxon>Rhodobacterales</taxon>
        <taxon>Paracoccaceae</taxon>
        <taxon>Qingshengfaniella</taxon>
    </lineage>
</organism>
<dbReference type="OrthoDB" id="8448547at2"/>
<gene>
    <name evidence="1" type="ORF">FPZ52_04280</name>
</gene>
<dbReference type="KEGG" id="lit:FPZ52_04280"/>
<dbReference type="Proteomes" id="UP000318483">
    <property type="component" value="Chromosome"/>
</dbReference>
<accession>A0A5B8I8E4</accession>
<protein>
    <submittedName>
        <fullName evidence="1">Phage tail tape measure protein</fullName>
    </submittedName>
</protein>
<sequence>MIDIDEFNAQVEALEDSLGGAQEVALGFNVGLKDMKSAMSETSRQVGDVSNGISRGLRGAFDGLLYDGMKLSDALTRIGKSMVDAALTSAVNPVTQQVGQSLGDGIESLISAVLPFAKGSVFSEGRVMPFAHGGVVSSPTTFPMRGATGLMGEAGPEAIMPLTRGPDGRLGVQGAGRSRPVNVVMNLSTPDVRSFQKSQSQIAAQMSRMLARGQSIR</sequence>
<name>A0A5B8I8E4_9RHOB</name>
<dbReference type="EMBL" id="CP042261">
    <property type="protein sequence ID" value="QDY68926.1"/>
    <property type="molecule type" value="Genomic_DNA"/>
</dbReference>
<proteinExistence type="predicted"/>
<dbReference type="RefSeq" id="WP_146364040.1">
    <property type="nucleotide sequence ID" value="NZ_CP042261.1"/>
</dbReference>
<evidence type="ECO:0000313" key="1">
    <source>
        <dbReference type="EMBL" id="QDY68926.1"/>
    </source>
</evidence>
<reference evidence="1 2" key="1">
    <citation type="submission" date="2019-07" db="EMBL/GenBank/DDBJ databases">
        <title>Litoreibacter alkalisoli sp. nov., isolated from saline-alkaline soil.</title>
        <authorList>
            <person name="Wang S."/>
            <person name="Xu L."/>
            <person name="Xing Y.-T."/>
            <person name="Sun J.-Q."/>
        </authorList>
    </citation>
    <scope>NUCLEOTIDE SEQUENCE [LARGE SCALE GENOMIC DNA]</scope>
    <source>
        <strain evidence="1 2">LN3S51</strain>
    </source>
</reference>
<dbReference type="AlphaFoldDB" id="A0A5B8I8E4"/>